<organism evidence="8 9">
    <name type="scientific">Williamsia limnetica</name>
    <dbReference type="NCBI Taxonomy" id="882452"/>
    <lineage>
        <taxon>Bacteria</taxon>
        <taxon>Bacillati</taxon>
        <taxon>Actinomycetota</taxon>
        <taxon>Actinomycetes</taxon>
        <taxon>Mycobacteriales</taxon>
        <taxon>Nocardiaceae</taxon>
        <taxon>Williamsia</taxon>
    </lineage>
</organism>
<dbReference type="EMBL" id="QJSP01000008">
    <property type="protein sequence ID" value="PYE16387.1"/>
    <property type="molecule type" value="Genomic_DNA"/>
</dbReference>
<accession>A0A318RH59</accession>
<dbReference type="AlphaFoldDB" id="A0A318RH59"/>
<keyword evidence="9" id="KW-1185">Reference proteome</keyword>
<evidence type="ECO:0000313" key="8">
    <source>
        <dbReference type="EMBL" id="PYE16387.1"/>
    </source>
</evidence>
<evidence type="ECO:0000256" key="2">
    <source>
        <dbReference type="ARBA" id="ARBA00005254"/>
    </source>
</evidence>
<protein>
    <submittedName>
        <fullName evidence="8">Enoyl-CoA hydratase/carnithine racemase</fullName>
    </submittedName>
</protein>
<dbReference type="InterPro" id="IPR014748">
    <property type="entry name" value="Enoyl-CoA_hydra_C"/>
</dbReference>
<dbReference type="GO" id="GO:0004300">
    <property type="term" value="F:enoyl-CoA hydratase activity"/>
    <property type="evidence" value="ECO:0007669"/>
    <property type="project" value="UniProtKB-EC"/>
</dbReference>
<dbReference type="Gene3D" id="3.90.226.10">
    <property type="entry name" value="2-enoyl-CoA Hydratase, Chain A, domain 1"/>
    <property type="match status" value="1"/>
</dbReference>
<evidence type="ECO:0000256" key="3">
    <source>
        <dbReference type="ARBA" id="ARBA00022832"/>
    </source>
</evidence>
<dbReference type="Pfam" id="PF00378">
    <property type="entry name" value="ECH_1"/>
    <property type="match status" value="1"/>
</dbReference>
<keyword evidence="4" id="KW-0456">Lyase</keyword>
<dbReference type="Gene3D" id="1.10.12.10">
    <property type="entry name" value="Lyase 2-enoyl-coa Hydratase, Chain A, domain 2"/>
    <property type="match status" value="1"/>
</dbReference>
<dbReference type="InterPro" id="IPR018376">
    <property type="entry name" value="Enoyl-CoA_hyd/isom_CS"/>
</dbReference>
<dbReference type="InterPro" id="IPR001753">
    <property type="entry name" value="Enoyl-CoA_hydra/iso"/>
</dbReference>
<comment type="catalytic activity">
    <reaction evidence="6">
        <text>a 4-saturated-(3S)-3-hydroxyacyl-CoA = a (3E)-enoyl-CoA + H2O</text>
        <dbReference type="Rhea" id="RHEA:20724"/>
        <dbReference type="ChEBI" id="CHEBI:15377"/>
        <dbReference type="ChEBI" id="CHEBI:58521"/>
        <dbReference type="ChEBI" id="CHEBI:137480"/>
        <dbReference type="EC" id="4.2.1.17"/>
    </reaction>
</comment>
<comment type="function">
    <text evidence="1">Could possibly oxidize fatty acids using specific components.</text>
</comment>
<keyword evidence="3" id="KW-0443">Lipid metabolism</keyword>
<evidence type="ECO:0000256" key="7">
    <source>
        <dbReference type="RuleBase" id="RU003707"/>
    </source>
</evidence>
<keyword evidence="3" id="KW-0276">Fatty acid metabolism</keyword>
<dbReference type="Proteomes" id="UP000247591">
    <property type="component" value="Unassembled WGS sequence"/>
</dbReference>
<proteinExistence type="inferred from homology"/>
<gene>
    <name evidence="8" type="ORF">DFR67_108138</name>
</gene>
<evidence type="ECO:0000256" key="4">
    <source>
        <dbReference type="ARBA" id="ARBA00023239"/>
    </source>
</evidence>
<reference evidence="8 9" key="1">
    <citation type="submission" date="2018-06" db="EMBL/GenBank/DDBJ databases">
        <title>Genomic Encyclopedia of Type Strains, Phase IV (KMG-IV): sequencing the most valuable type-strain genomes for metagenomic binning, comparative biology and taxonomic classification.</title>
        <authorList>
            <person name="Goeker M."/>
        </authorList>
    </citation>
    <scope>NUCLEOTIDE SEQUENCE [LARGE SCALE GENOMIC DNA]</scope>
    <source>
        <strain evidence="8 9">DSM 45521</strain>
    </source>
</reference>
<evidence type="ECO:0000256" key="6">
    <source>
        <dbReference type="ARBA" id="ARBA00023717"/>
    </source>
</evidence>
<dbReference type="PANTHER" id="PTHR11941">
    <property type="entry name" value="ENOYL-COA HYDRATASE-RELATED"/>
    <property type="match status" value="1"/>
</dbReference>
<name>A0A318RH59_WILLI</name>
<sequence length="271" mass="29005">MGIHQQMGQRMTDDLGAGGLRFERDGSIGWCTIDRPAARNAFTPAMYFGLKRAVQLVNTDPDLAALIITGTGDVFAPGGDLGGRAEPGDNLPEGLGNDVLPFLAIRDSRAPVISAVNGICQGGGLLVAMMSDIAIASDRAVFRVPELLRGIPDAFYAAMLPAHVGVAVARDLMLSARRFDAAEALRLGVITRVSPHDDLRGAALTAAREVLRTAPQARAHVKRMLNERYGLIDTQTMFGSLATSQELREGMRAFMEKREPSWVPADVPSAI</sequence>
<comment type="caution">
    <text evidence="8">The sequence shown here is derived from an EMBL/GenBank/DDBJ whole genome shotgun (WGS) entry which is preliminary data.</text>
</comment>
<comment type="similarity">
    <text evidence="2 7">Belongs to the enoyl-CoA hydratase/isomerase family.</text>
</comment>
<evidence type="ECO:0000256" key="5">
    <source>
        <dbReference type="ARBA" id="ARBA00023709"/>
    </source>
</evidence>
<dbReference type="GO" id="GO:0006635">
    <property type="term" value="P:fatty acid beta-oxidation"/>
    <property type="evidence" value="ECO:0007669"/>
    <property type="project" value="TreeGrafter"/>
</dbReference>
<evidence type="ECO:0000313" key="9">
    <source>
        <dbReference type="Proteomes" id="UP000247591"/>
    </source>
</evidence>
<dbReference type="PROSITE" id="PS00166">
    <property type="entry name" value="ENOYL_COA_HYDRATASE"/>
    <property type="match status" value="1"/>
</dbReference>
<dbReference type="InterPro" id="IPR029045">
    <property type="entry name" value="ClpP/crotonase-like_dom_sf"/>
</dbReference>
<comment type="catalytic activity">
    <reaction evidence="5">
        <text>a (3S)-3-hydroxyacyl-CoA = a (2E)-enoyl-CoA + H2O</text>
        <dbReference type="Rhea" id="RHEA:16105"/>
        <dbReference type="ChEBI" id="CHEBI:15377"/>
        <dbReference type="ChEBI" id="CHEBI:57318"/>
        <dbReference type="ChEBI" id="CHEBI:58856"/>
        <dbReference type="EC" id="4.2.1.17"/>
    </reaction>
</comment>
<dbReference type="PANTHER" id="PTHR11941:SF54">
    <property type="entry name" value="ENOYL-COA HYDRATASE, MITOCHONDRIAL"/>
    <property type="match status" value="1"/>
</dbReference>
<evidence type="ECO:0000256" key="1">
    <source>
        <dbReference type="ARBA" id="ARBA00002994"/>
    </source>
</evidence>
<dbReference type="CDD" id="cd06558">
    <property type="entry name" value="crotonase-like"/>
    <property type="match status" value="1"/>
</dbReference>
<dbReference type="SUPFAM" id="SSF52096">
    <property type="entry name" value="ClpP/crotonase"/>
    <property type="match status" value="1"/>
</dbReference>